<organism evidence="17 18">
    <name type="scientific">Lentibacillus salicampi</name>
    <dbReference type="NCBI Taxonomy" id="175306"/>
    <lineage>
        <taxon>Bacteria</taxon>
        <taxon>Bacillati</taxon>
        <taxon>Bacillota</taxon>
        <taxon>Bacilli</taxon>
        <taxon>Bacillales</taxon>
        <taxon>Bacillaceae</taxon>
        <taxon>Lentibacillus</taxon>
    </lineage>
</organism>
<feature type="binding site" evidence="16">
    <location>
        <position position="133"/>
    </location>
    <ligand>
        <name>ATP</name>
        <dbReference type="ChEBI" id="CHEBI:30616"/>
    </ligand>
</feature>
<evidence type="ECO:0000256" key="5">
    <source>
        <dbReference type="ARBA" id="ARBA00011738"/>
    </source>
</evidence>
<dbReference type="RefSeq" id="WP_135109896.1">
    <property type="nucleotide sequence ID" value="NZ_SRHY01000012.1"/>
</dbReference>
<dbReference type="PANTHER" id="PTHR34265">
    <property type="entry name" value="TYPE III PANTOTHENATE KINASE"/>
    <property type="match status" value="1"/>
</dbReference>
<feature type="active site" description="Proton acceptor" evidence="16">
    <location>
        <position position="110"/>
    </location>
</feature>
<keyword evidence="11 16" id="KW-0067">ATP-binding</keyword>
<keyword evidence="12 16" id="KW-0630">Potassium</keyword>
<evidence type="ECO:0000256" key="13">
    <source>
        <dbReference type="ARBA" id="ARBA00022993"/>
    </source>
</evidence>
<keyword evidence="7 16" id="KW-0963">Cytoplasm</keyword>
<evidence type="ECO:0000256" key="16">
    <source>
        <dbReference type="HAMAP-Rule" id="MF_01274"/>
    </source>
</evidence>
<evidence type="ECO:0000256" key="2">
    <source>
        <dbReference type="ARBA" id="ARBA00001958"/>
    </source>
</evidence>
<comment type="caution">
    <text evidence="17">The sequence shown here is derived from an EMBL/GenBank/DDBJ whole genome shotgun (WGS) entry which is preliminary data.</text>
</comment>
<dbReference type="Pfam" id="PF03309">
    <property type="entry name" value="Pan_kinase"/>
    <property type="match status" value="1"/>
</dbReference>
<dbReference type="NCBIfam" id="TIGR00671">
    <property type="entry name" value="baf"/>
    <property type="match status" value="1"/>
</dbReference>
<evidence type="ECO:0000256" key="7">
    <source>
        <dbReference type="ARBA" id="ARBA00022490"/>
    </source>
</evidence>
<keyword evidence="16" id="KW-0479">Metal-binding</keyword>
<feature type="binding site" evidence="16">
    <location>
        <position position="185"/>
    </location>
    <ligand>
        <name>substrate</name>
    </ligand>
</feature>
<comment type="cofactor">
    <cofactor evidence="2">
        <name>K(+)</name>
        <dbReference type="ChEBI" id="CHEBI:29103"/>
    </cofactor>
</comment>
<dbReference type="InterPro" id="IPR004619">
    <property type="entry name" value="Type_III_PanK"/>
</dbReference>
<comment type="similarity">
    <text evidence="14 16">Belongs to the type III pantothenate kinase family.</text>
</comment>
<evidence type="ECO:0000256" key="12">
    <source>
        <dbReference type="ARBA" id="ARBA00022958"/>
    </source>
</evidence>
<dbReference type="Gene3D" id="3.30.420.40">
    <property type="match status" value="2"/>
</dbReference>
<dbReference type="GO" id="GO:0004594">
    <property type="term" value="F:pantothenate kinase activity"/>
    <property type="evidence" value="ECO:0007669"/>
    <property type="project" value="UniProtKB-UniRule"/>
</dbReference>
<comment type="cofactor">
    <cofactor evidence="16">
        <name>NH4(+)</name>
        <dbReference type="ChEBI" id="CHEBI:28938"/>
    </cofactor>
    <cofactor evidence="16">
        <name>K(+)</name>
        <dbReference type="ChEBI" id="CHEBI:29103"/>
    </cofactor>
    <text evidence="16">A monovalent cation. Ammonium or potassium.</text>
</comment>
<dbReference type="GO" id="GO:0005524">
    <property type="term" value="F:ATP binding"/>
    <property type="evidence" value="ECO:0007669"/>
    <property type="project" value="UniProtKB-UniRule"/>
</dbReference>
<name>A0A4Y9ACF0_9BACI</name>
<feature type="binding site" evidence="16">
    <location>
        <begin position="108"/>
        <end position="111"/>
    </location>
    <ligand>
        <name>substrate</name>
    </ligand>
</feature>
<evidence type="ECO:0000256" key="14">
    <source>
        <dbReference type="ARBA" id="ARBA00038036"/>
    </source>
</evidence>
<dbReference type="PANTHER" id="PTHR34265:SF1">
    <property type="entry name" value="TYPE III PANTOTHENATE KINASE"/>
    <property type="match status" value="1"/>
</dbReference>
<evidence type="ECO:0000256" key="8">
    <source>
        <dbReference type="ARBA" id="ARBA00022679"/>
    </source>
</evidence>
<reference evidence="17 18" key="1">
    <citation type="submission" date="2019-03" db="EMBL/GenBank/DDBJ databases">
        <title>Genome sequence of Lentibacillus salicampi ATCC BAA-719.</title>
        <authorList>
            <person name="Maclea K.S."/>
            <person name="Simoes Junior M."/>
        </authorList>
    </citation>
    <scope>NUCLEOTIDE SEQUENCE [LARGE SCALE GENOMIC DNA]</scope>
    <source>
        <strain evidence="17 18">ATCC BAA-719</strain>
    </source>
</reference>
<keyword evidence="10 16" id="KW-0418">Kinase</keyword>
<evidence type="ECO:0000313" key="18">
    <source>
        <dbReference type="Proteomes" id="UP000298484"/>
    </source>
</evidence>
<dbReference type="UniPathway" id="UPA00241">
    <property type="reaction ID" value="UER00352"/>
</dbReference>
<keyword evidence="8 16" id="KW-0808">Transferase</keyword>
<keyword evidence="9 16" id="KW-0547">Nucleotide-binding</keyword>
<comment type="catalytic activity">
    <reaction evidence="1 16">
        <text>(R)-pantothenate + ATP = (R)-4'-phosphopantothenate + ADP + H(+)</text>
        <dbReference type="Rhea" id="RHEA:16373"/>
        <dbReference type="ChEBI" id="CHEBI:10986"/>
        <dbReference type="ChEBI" id="CHEBI:15378"/>
        <dbReference type="ChEBI" id="CHEBI:29032"/>
        <dbReference type="ChEBI" id="CHEBI:30616"/>
        <dbReference type="ChEBI" id="CHEBI:456216"/>
        <dbReference type="EC" id="2.7.1.33"/>
    </reaction>
</comment>
<accession>A0A4Y9ACF0</accession>
<keyword evidence="13 16" id="KW-0173">Coenzyme A biosynthesis</keyword>
<dbReference type="GO" id="GO:0005737">
    <property type="term" value="C:cytoplasm"/>
    <property type="evidence" value="ECO:0007669"/>
    <property type="project" value="UniProtKB-SubCell"/>
</dbReference>
<comment type="function">
    <text evidence="16">Catalyzes the phosphorylation of pantothenate (Pan), the first step in CoA biosynthesis.</text>
</comment>
<evidence type="ECO:0000256" key="3">
    <source>
        <dbReference type="ARBA" id="ARBA00004496"/>
    </source>
</evidence>
<dbReference type="GO" id="GO:0046872">
    <property type="term" value="F:metal ion binding"/>
    <property type="evidence" value="ECO:0007669"/>
    <property type="project" value="UniProtKB-KW"/>
</dbReference>
<feature type="binding site" evidence="16">
    <location>
        <position position="130"/>
    </location>
    <ligand>
        <name>K(+)</name>
        <dbReference type="ChEBI" id="CHEBI:29103"/>
    </ligand>
</feature>
<evidence type="ECO:0000256" key="15">
    <source>
        <dbReference type="ARBA" id="ARBA00040883"/>
    </source>
</evidence>
<comment type="subunit">
    <text evidence="5 16">Homodimer.</text>
</comment>
<evidence type="ECO:0000256" key="4">
    <source>
        <dbReference type="ARBA" id="ARBA00005225"/>
    </source>
</evidence>
<dbReference type="OrthoDB" id="9804707at2"/>
<protein>
    <recommendedName>
        <fullName evidence="15 16">Type III pantothenate kinase</fullName>
        <ecNumber evidence="6 16">2.7.1.33</ecNumber>
    </recommendedName>
    <alternativeName>
        <fullName evidence="16">PanK-III</fullName>
    </alternativeName>
    <alternativeName>
        <fullName evidence="16">Pantothenic acid kinase</fullName>
    </alternativeName>
</protein>
<dbReference type="NCBIfam" id="NF009848">
    <property type="entry name" value="PRK13318.1-6"/>
    <property type="match status" value="1"/>
</dbReference>
<sequence length="260" mass="28689">MLFVLDAGNTNTVLGVFEEDTLIHEWRIKTDRHKTEDEYAVLVKSLLEHVNISFSDINGVVISSVVPPIMFALEKMSAKYFHLEPMVIGKASVRSFLKMMYPNPEEIGADRIVNAVGAIEEYGAPLVIIDFGTATTFCYINSEKAYHGGLITPGILISMEALNSKASKLPKIEIQAPDNVVGRSTVEAMQSGVFFGYVAQVDGIVTRMKREMGTKPTVIATGGLASLITDASETIDYADKYLTLKGLYLIYQKNMQMNDF</sequence>
<comment type="subcellular location">
    <subcellularLocation>
        <location evidence="3 16">Cytoplasm</location>
    </subcellularLocation>
</comment>
<comment type="pathway">
    <text evidence="4 16">Cofactor biosynthesis; coenzyme A biosynthesis; CoA from (R)-pantothenate: step 1/5.</text>
</comment>
<feature type="binding site" evidence="16">
    <location>
        <begin position="6"/>
        <end position="13"/>
    </location>
    <ligand>
        <name>ATP</name>
        <dbReference type="ChEBI" id="CHEBI:30616"/>
    </ligand>
</feature>
<dbReference type="EMBL" id="SRHY01000012">
    <property type="protein sequence ID" value="TFJ92982.1"/>
    <property type="molecule type" value="Genomic_DNA"/>
</dbReference>
<evidence type="ECO:0000256" key="1">
    <source>
        <dbReference type="ARBA" id="ARBA00001206"/>
    </source>
</evidence>
<dbReference type="HAMAP" id="MF_01274">
    <property type="entry name" value="Pantothen_kinase_3"/>
    <property type="match status" value="1"/>
</dbReference>
<evidence type="ECO:0000256" key="11">
    <source>
        <dbReference type="ARBA" id="ARBA00022840"/>
    </source>
</evidence>
<evidence type="ECO:0000256" key="6">
    <source>
        <dbReference type="ARBA" id="ARBA00012102"/>
    </source>
</evidence>
<evidence type="ECO:0000313" key="17">
    <source>
        <dbReference type="EMBL" id="TFJ92982.1"/>
    </source>
</evidence>
<proteinExistence type="inferred from homology"/>
<dbReference type="NCBIfam" id="NF009855">
    <property type="entry name" value="PRK13321.1"/>
    <property type="match status" value="1"/>
</dbReference>
<gene>
    <name evidence="16" type="primary">coaX</name>
    <name evidence="17" type="ORF">E4U82_09135</name>
</gene>
<dbReference type="InterPro" id="IPR043129">
    <property type="entry name" value="ATPase_NBD"/>
</dbReference>
<dbReference type="GO" id="GO:0015937">
    <property type="term" value="P:coenzyme A biosynthetic process"/>
    <property type="evidence" value="ECO:0007669"/>
    <property type="project" value="UniProtKB-UniRule"/>
</dbReference>
<dbReference type="CDD" id="cd24015">
    <property type="entry name" value="ASKHA_NBD_PanK-III"/>
    <property type="match status" value="1"/>
</dbReference>
<evidence type="ECO:0000256" key="9">
    <source>
        <dbReference type="ARBA" id="ARBA00022741"/>
    </source>
</evidence>
<evidence type="ECO:0000256" key="10">
    <source>
        <dbReference type="ARBA" id="ARBA00022777"/>
    </source>
</evidence>
<dbReference type="SUPFAM" id="SSF53067">
    <property type="entry name" value="Actin-like ATPase domain"/>
    <property type="match status" value="2"/>
</dbReference>
<dbReference type="AlphaFoldDB" id="A0A4Y9ACF0"/>
<keyword evidence="18" id="KW-1185">Reference proteome</keyword>
<feature type="binding site" evidence="16">
    <location>
        <position position="101"/>
    </location>
    <ligand>
        <name>substrate</name>
    </ligand>
</feature>
<dbReference type="EC" id="2.7.1.33" evidence="6 16"/>
<dbReference type="Proteomes" id="UP000298484">
    <property type="component" value="Unassembled WGS sequence"/>
</dbReference>